<name>A0A556AWR3_9BURK</name>
<protein>
    <submittedName>
        <fullName evidence="3">Beta-lactamase family protein</fullName>
    </submittedName>
</protein>
<accession>A0A556AWR3</accession>
<keyword evidence="4" id="KW-1185">Reference proteome</keyword>
<evidence type="ECO:0000256" key="1">
    <source>
        <dbReference type="SAM" id="SignalP"/>
    </source>
</evidence>
<feature type="signal peptide" evidence="1">
    <location>
        <begin position="1"/>
        <end position="23"/>
    </location>
</feature>
<dbReference type="RefSeq" id="WP_143947348.1">
    <property type="nucleotide sequence ID" value="NZ_BAABMB010000001.1"/>
</dbReference>
<dbReference type="Proteomes" id="UP000318405">
    <property type="component" value="Unassembled WGS sequence"/>
</dbReference>
<dbReference type="OrthoDB" id="9801061at2"/>
<dbReference type="PANTHER" id="PTHR43283:SF3">
    <property type="entry name" value="BETA-LACTAMASE FAMILY PROTEIN (AFU_ORTHOLOGUE AFUA_5G07500)"/>
    <property type="match status" value="1"/>
</dbReference>
<dbReference type="AlphaFoldDB" id="A0A556AWR3"/>
<comment type="caution">
    <text evidence="3">The sequence shown here is derived from an EMBL/GenBank/DDBJ whole genome shotgun (WGS) entry which is preliminary data.</text>
</comment>
<evidence type="ECO:0000313" key="3">
    <source>
        <dbReference type="EMBL" id="TSH97393.1"/>
    </source>
</evidence>
<reference evidence="3 4" key="1">
    <citation type="submission" date="2019-07" db="EMBL/GenBank/DDBJ databases">
        <title>Qingshengfaniella alkalisoli gen. nov., sp. nov., isolated from saline soil.</title>
        <authorList>
            <person name="Xu L."/>
            <person name="Huang X.-X."/>
            <person name="Sun J.-Q."/>
        </authorList>
    </citation>
    <scope>NUCLEOTIDE SEQUENCE [LARGE SCALE GENOMIC DNA]</scope>
    <source>
        <strain evidence="3 4">DSM 27279</strain>
    </source>
</reference>
<dbReference type="InterPro" id="IPR012338">
    <property type="entry name" value="Beta-lactam/transpept-like"/>
</dbReference>
<evidence type="ECO:0000259" key="2">
    <source>
        <dbReference type="Pfam" id="PF00144"/>
    </source>
</evidence>
<dbReference type="Gene3D" id="3.40.710.10">
    <property type="entry name" value="DD-peptidase/beta-lactamase superfamily"/>
    <property type="match status" value="1"/>
</dbReference>
<dbReference type="InterPro" id="IPR001466">
    <property type="entry name" value="Beta-lactam-related"/>
</dbReference>
<keyword evidence="1" id="KW-0732">Signal</keyword>
<dbReference type="InterPro" id="IPR050789">
    <property type="entry name" value="Diverse_Enzym_Activities"/>
</dbReference>
<sequence length="434" mass="46977">MPLRFPARTLALALALASPVLTAQGQTIPPTVVAADAPQAPAPALRLSTERLARIGEVLQADVAAGRIPGAVVMVVQGGQTRYFEAVGKRDPQAGDAMQKDALFRIYSMTKPITSVAAMMLVEEGKLRLDDPVSAYVPEFAKLQVGVEKNGADGKPVLETTPARRPLLVHDLLRHTSGLTYGFFGPGLVKRAYNDANLFADDPDNAQFARRLAALPLAYQPGTTWDYSYSTDVLGRVVEVASGQVLGQFLETRIFQPLGMRDTRFYLQQPQQQARLAQPLPDDRQIGVGVEISDPGRQARFESGGGGLVSSATDYARFLQMLLAGGTLDGQRLLSPATLAYMTSDHLGQDIARTPLYLPGPGYGFGLGFAVRTDPGMASVPGSVGEYYWGGAGGTYMWVDPALDMYVVFMMQSPRQRTHYRSLIRNLVYAALEH</sequence>
<evidence type="ECO:0000313" key="4">
    <source>
        <dbReference type="Proteomes" id="UP000318405"/>
    </source>
</evidence>
<dbReference type="SUPFAM" id="SSF56601">
    <property type="entry name" value="beta-lactamase/transpeptidase-like"/>
    <property type="match status" value="1"/>
</dbReference>
<dbReference type="Pfam" id="PF00144">
    <property type="entry name" value="Beta-lactamase"/>
    <property type="match status" value="1"/>
</dbReference>
<proteinExistence type="predicted"/>
<gene>
    <name evidence="3" type="ORF">FOZ76_06635</name>
</gene>
<dbReference type="EMBL" id="VLTJ01000010">
    <property type="protein sequence ID" value="TSH97393.1"/>
    <property type="molecule type" value="Genomic_DNA"/>
</dbReference>
<organism evidence="3 4">
    <name type="scientific">Verticiella sediminum</name>
    <dbReference type="NCBI Taxonomy" id="1247510"/>
    <lineage>
        <taxon>Bacteria</taxon>
        <taxon>Pseudomonadati</taxon>
        <taxon>Pseudomonadota</taxon>
        <taxon>Betaproteobacteria</taxon>
        <taxon>Burkholderiales</taxon>
        <taxon>Alcaligenaceae</taxon>
        <taxon>Verticiella</taxon>
    </lineage>
</organism>
<feature type="chain" id="PRO_5021796635" evidence="1">
    <location>
        <begin position="24"/>
        <end position="434"/>
    </location>
</feature>
<feature type="domain" description="Beta-lactamase-related" evidence="2">
    <location>
        <begin position="58"/>
        <end position="416"/>
    </location>
</feature>
<dbReference type="PANTHER" id="PTHR43283">
    <property type="entry name" value="BETA-LACTAMASE-RELATED"/>
    <property type="match status" value="1"/>
</dbReference>